<dbReference type="RefSeq" id="WP_246016613.1">
    <property type="nucleotide sequence ID" value="NZ_QRDZ01000016.1"/>
</dbReference>
<name>A0A3D9JPC9_9BACL</name>
<dbReference type="InterPro" id="IPR038765">
    <property type="entry name" value="Papain-like_cys_pep_sf"/>
</dbReference>
<proteinExistence type="predicted"/>
<dbReference type="Gene3D" id="3.90.1720.10">
    <property type="entry name" value="endopeptidase domain like (from Nostoc punctiforme)"/>
    <property type="match status" value="1"/>
</dbReference>
<organism evidence="2 3">
    <name type="scientific">Cohnella phaseoli</name>
    <dbReference type="NCBI Taxonomy" id="456490"/>
    <lineage>
        <taxon>Bacteria</taxon>
        <taxon>Bacillati</taxon>
        <taxon>Bacillota</taxon>
        <taxon>Bacilli</taxon>
        <taxon>Bacillales</taxon>
        <taxon>Paenibacillaceae</taxon>
        <taxon>Cohnella</taxon>
    </lineage>
</organism>
<feature type="domain" description="Peptidase C51" evidence="1">
    <location>
        <begin position="224"/>
        <end position="319"/>
    </location>
</feature>
<dbReference type="SUPFAM" id="SSF54001">
    <property type="entry name" value="Cysteine proteinases"/>
    <property type="match status" value="1"/>
</dbReference>
<dbReference type="Pfam" id="PF05257">
    <property type="entry name" value="CHAP"/>
    <property type="match status" value="1"/>
</dbReference>
<dbReference type="AlphaFoldDB" id="A0A3D9JPC9"/>
<accession>A0A3D9JPC9</accession>
<gene>
    <name evidence="2" type="ORF">DFP98_116108</name>
</gene>
<dbReference type="InterPro" id="IPR007921">
    <property type="entry name" value="CHAP_dom"/>
</dbReference>
<evidence type="ECO:0000313" key="3">
    <source>
        <dbReference type="Proteomes" id="UP000256977"/>
    </source>
</evidence>
<sequence>MNGDKMNTRLDSVRFMVHDMIMSIPCETRKQEACAHLFGVSAFAAMLAMRRRLSQELAAIAGLLYNYYFYKTGIRDFPGLNSSEAVRPLLRDLNLFDKEEQIAVLRAIFYCQDRSRIHGPYEEIVKDACLLHFYFQNTGCSIPSQGADRLRKALYELAIPNDLSVEGHGLGNTDNHQDTTNRRSDLADIAEALAGSHIVGVPGDQRYREVCRYWPDTGVYKELQNEWCAAFVYHCCRRAGFQLPMRYPNGKCRFAGVGAWLEWAQLPETGFLYFDGQNGFVPERGDIVIYEKLLSDDSHDHIGIVLGCNEGEIEVAEGNRDNQNYSSVFKRDRRHCILGYVRIDNDYVFQFNGEYNPIQSI</sequence>
<evidence type="ECO:0000259" key="1">
    <source>
        <dbReference type="Pfam" id="PF05257"/>
    </source>
</evidence>
<evidence type="ECO:0000313" key="2">
    <source>
        <dbReference type="EMBL" id="RED75306.1"/>
    </source>
</evidence>
<keyword evidence="3" id="KW-1185">Reference proteome</keyword>
<dbReference type="Proteomes" id="UP000256977">
    <property type="component" value="Unassembled WGS sequence"/>
</dbReference>
<reference evidence="2 3" key="1">
    <citation type="submission" date="2018-07" db="EMBL/GenBank/DDBJ databases">
        <title>Genomic Encyclopedia of Type Strains, Phase III (KMG-III): the genomes of soil and plant-associated and newly described type strains.</title>
        <authorList>
            <person name="Whitman W."/>
        </authorList>
    </citation>
    <scope>NUCLEOTIDE SEQUENCE [LARGE SCALE GENOMIC DNA]</scope>
    <source>
        <strain evidence="2 3">CECT 7287</strain>
    </source>
</reference>
<dbReference type="SUPFAM" id="SSF109604">
    <property type="entry name" value="HD-domain/PDEase-like"/>
    <property type="match status" value="1"/>
</dbReference>
<protein>
    <submittedName>
        <fullName evidence="2">CHAP domain-containing protein</fullName>
    </submittedName>
</protein>
<dbReference type="EMBL" id="QRDZ01000016">
    <property type="protein sequence ID" value="RED75306.1"/>
    <property type="molecule type" value="Genomic_DNA"/>
</dbReference>
<comment type="caution">
    <text evidence="2">The sequence shown here is derived from an EMBL/GenBank/DDBJ whole genome shotgun (WGS) entry which is preliminary data.</text>
</comment>